<keyword evidence="4" id="KW-1185">Reference proteome</keyword>
<proteinExistence type="predicted"/>
<accession>A0A6I3JDF5</accession>
<keyword evidence="2" id="KW-0812">Transmembrane</keyword>
<dbReference type="EMBL" id="WLCI01000015">
    <property type="protein sequence ID" value="MTB96160.1"/>
    <property type="molecule type" value="Genomic_DNA"/>
</dbReference>
<evidence type="ECO:0000256" key="2">
    <source>
        <dbReference type="SAM" id="Phobius"/>
    </source>
</evidence>
<dbReference type="Pfam" id="PF03083">
    <property type="entry name" value="MtN3_slv"/>
    <property type="match status" value="1"/>
</dbReference>
<feature type="transmembrane region" description="Helical" evidence="2">
    <location>
        <begin position="242"/>
        <end position="262"/>
    </location>
</feature>
<name>A0A6I3JDF5_9ACTN</name>
<dbReference type="AlphaFoldDB" id="A0A6I3JDF5"/>
<feature type="transmembrane region" description="Helical" evidence="2">
    <location>
        <begin position="294"/>
        <end position="316"/>
    </location>
</feature>
<evidence type="ECO:0008006" key="5">
    <source>
        <dbReference type="Google" id="ProtNLM"/>
    </source>
</evidence>
<dbReference type="Proteomes" id="UP000433406">
    <property type="component" value="Unassembled WGS sequence"/>
</dbReference>
<feature type="compositionally biased region" description="Low complexity" evidence="1">
    <location>
        <begin position="127"/>
        <end position="141"/>
    </location>
</feature>
<feature type="transmembrane region" description="Helical" evidence="2">
    <location>
        <begin position="150"/>
        <end position="172"/>
    </location>
</feature>
<feature type="region of interest" description="Disordered" evidence="1">
    <location>
        <begin position="1"/>
        <end position="149"/>
    </location>
</feature>
<dbReference type="GO" id="GO:0016020">
    <property type="term" value="C:membrane"/>
    <property type="evidence" value="ECO:0007669"/>
    <property type="project" value="InterPro"/>
</dbReference>
<comment type="caution">
    <text evidence="3">The sequence shown here is derived from an EMBL/GenBank/DDBJ whole genome shotgun (WGS) entry which is preliminary data.</text>
</comment>
<keyword evidence="2" id="KW-0472">Membrane</keyword>
<evidence type="ECO:0000256" key="1">
    <source>
        <dbReference type="SAM" id="MobiDB-lite"/>
    </source>
</evidence>
<feature type="transmembrane region" description="Helical" evidence="2">
    <location>
        <begin position="214"/>
        <end position="233"/>
    </location>
</feature>
<feature type="transmembrane region" description="Helical" evidence="2">
    <location>
        <begin position="184"/>
        <end position="208"/>
    </location>
</feature>
<reference evidence="3 4" key="1">
    <citation type="submission" date="2019-10" db="EMBL/GenBank/DDBJ databases">
        <title>Nocardioides novel species isolated from the excrement of Marmot.</title>
        <authorList>
            <person name="Zhang G."/>
        </authorList>
    </citation>
    <scope>NUCLEOTIDE SEQUENCE [LARGE SCALE GENOMIC DNA]</scope>
    <source>
        <strain evidence="4">zg-579</strain>
    </source>
</reference>
<dbReference type="InterPro" id="IPR004316">
    <property type="entry name" value="SWEET_rpt"/>
</dbReference>
<organism evidence="3 4">
    <name type="scientific">Nocardioides marmotae</name>
    <dbReference type="NCBI Taxonomy" id="2663857"/>
    <lineage>
        <taxon>Bacteria</taxon>
        <taxon>Bacillati</taxon>
        <taxon>Actinomycetota</taxon>
        <taxon>Actinomycetes</taxon>
        <taxon>Propionibacteriales</taxon>
        <taxon>Nocardioidaceae</taxon>
        <taxon>Nocardioides</taxon>
    </lineage>
</organism>
<evidence type="ECO:0000313" key="3">
    <source>
        <dbReference type="EMBL" id="MTB96160.1"/>
    </source>
</evidence>
<dbReference type="Gene3D" id="1.20.1280.290">
    <property type="match status" value="1"/>
</dbReference>
<protein>
    <recommendedName>
        <fullName evidence="5">PQ-loop repeat-containing protein</fullName>
    </recommendedName>
</protein>
<gene>
    <name evidence="3" type="ORF">GGQ22_13835</name>
</gene>
<feature type="compositionally biased region" description="Basic and acidic residues" evidence="1">
    <location>
        <begin position="18"/>
        <end position="50"/>
    </location>
</feature>
<evidence type="ECO:0000313" key="4">
    <source>
        <dbReference type="Proteomes" id="UP000433406"/>
    </source>
</evidence>
<sequence length="367" mass="38699">MLGDAVRRRRRGGGARGGEQHPGADDRADHEGDGRDRGQELAEDGVRHGDSWGWRDLPRGQRARPGQVRHPVCRRSPRPEAQRPQDCPTTVVPGRTISRERPRLTTRRRAPLGSTQQQPPSNDPRGRPATAGRPRRTCAPPRAKEQDGPAVPLELASLIGLAATLLAFGYTVPQFRKLRRTTSAAGVSVAALACSSISNLAWTTYGVIERDVWVALPAAVSIPATLGALVLAWRRGGSRDRLWLPVLWTGVVGAAGLSALWVGPGPATVVLGCSVALLVTPAALTAWRSHDVAAIAVSGWVMLIVDAGFAGAYGVLAGVEANVIYAAVATLGSIAILVRVGLPAHVHARLVRLPAPAGSTDELSLVA</sequence>
<keyword evidence="2" id="KW-1133">Transmembrane helix</keyword>
<feature type="transmembrane region" description="Helical" evidence="2">
    <location>
        <begin position="268"/>
        <end position="287"/>
    </location>
</feature>
<feature type="transmembrane region" description="Helical" evidence="2">
    <location>
        <begin position="322"/>
        <end position="342"/>
    </location>
</feature>